<proteinExistence type="predicted"/>
<feature type="domain" description="HTH cro/C1-type" evidence="1">
    <location>
        <begin position="18"/>
        <end position="73"/>
    </location>
</feature>
<reference evidence="2 3" key="1">
    <citation type="submission" date="2018-09" db="EMBL/GenBank/DDBJ databases">
        <title>Comparative genomics of Leucobacter spp.</title>
        <authorList>
            <person name="Reis A.C."/>
            <person name="Kolvenbach B.A."/>
            <person name="Corvini P.F.X."/>
            <person name="Nunes O.C."/>
        </authorList>
    </citation>
    <scope>NUCLEOTIDE SEQUENCE [LARGE SCALE GENOMIC DNA]</scope>
    <source>
        <strain evidence="2 3">TAN 31504</strain>
    </source>
</reference>
<evidence type="ECO:0000313" key="3">
    <source>
        <dbReference type="Proteomes" id="UP001645859"/>
    </source>
</evidence>
<accession>A0ABS1SFK5</accession>
<keyword evidence="3" id="KW-1185">Reference proteome</keyword>
<dbReference type="SMART" id="SM00530">
    <property type="entry name" value="HTH_XRE"/>
    <property type="match status" value="1"/>
</dbReference>
<dbReference type="Proteomes" id="UP001645859">
    <property type="component" value="Unassembled WGS sequence"/>
</dbReference>
<dbReference type="Pfam" id="PF13443">
    <property type="entry name" value="HTH_26"/>
    <property type="match status" value="1"/>
</dbReference>
<name>A0ABS1SFK5_9MICO</name>
<organism evidence="2 3">
    <name type="scientific">Leucobacter chromiireducens subsp. solipictus</name>
    <dbReference type="NCBI Taxonomy" id="398235"/>
    <lineage>
        <taxon>Bacteria</taxon>
        <taxon>Bacillati</taxon>
        <taxon>Actinomycetota</taxon>
        <taxon>Actinomycetes</taxon>
        <taxon>Micrococcales</taxon>
        <taxon>Microbacteriaceae</taxon>
        <taxon>Leucobacter</taxon>
    </lineage>
</organism>
<dbReference type="PANTHER" id="PTHR37301:SF1">
    <property type="entry name" value="DNA-BINDING PROTEIN"/>
    <property type="match status" value="1"/>
</dbReference>
<dbReference type="SUPFAM" id="SSF47413">
    <property type="entry name" value="lambda repressor-like DNA-binding domains"/>
    <property type="match status" value="1"/>
</dbReference>
<dbReference type="PANTHER" id="PTHR37301">
    <property type="entry name" value="DNA-BINDING PROTEIN-RELATED"/>
    <property type="match status" value="1"/>
</dbReference>
<dbReference type="InterPro" id="IPR010982">
    <property type="entry name" value="Lambda_DNA-bd_dom_sf"/>
</dbReference>
<protein>
    <submittedName>
        <fullName evidence="2">Transcriptional regulator</fullName>
    </submittedName>
</protein>
<evidence type="ECO:0000313" key="2">
    <source>
        <dbReference type="EMBL" id="MBL3679332.1"/>
    </source>
</evidence>
<evidence type="ECO:0000259" key="1">
    <source>
        <dbReference type="PROSITE" id="PS50943"/>
    </source>
</evidence>
<gene>
    <name evidence="2" type="ORF">D3230_08475</name>
</gene>
<dbReference type="Gene3D" id="1.10.260.40">
    <property type="entry name" value="lambda repressor-like DNA-binding domains"/>
    <property type="match status" value="1"/>
</dbReference>
<dbReference type="RefSeq" id="WP_202344610.1">
    <property type="nucleotide sequence ID" value="NZ_BAAAPI010000015.1"/>
</dbReference>
<comment type="caution">
    <text evidence="2">The sequence shown here is derived from an EMBL/GenBank/DDBJ whole genome shotgun (WGS) entry which is preliminary data.</text>
</comment>
<sequence length="79" mass="9033">MTPTDLPEDSDHLVECRLDELLTRREMTLAELARRVDMSVVNLSILKNNRARAIRFTTLSALCRELECTPGELFSIRAD</sequence>
<dbReference type="PROSITE" id="PS50943">
    <property type="entry name" value="HTH_CROC1"/>
    <property type="match status" value="1"/>
</dbReference>
<dbReference type="InterPro" id="IPR001387">
    <property type="entry name" value="Cro/C1-type_HTH"/>
</dbReference>
<dbReference type="EMBL" id="QYAC01000004">
    <property type="protein sequence ID" value="MBL3679332.1"/>
    <property type="molecule type" value="Genomic_DNA"/>
</dbReference>